<protein>
    <recommendedName>
        <fullName evidence="4">Enoyl-CoA hydratase/isomerase family protein</fullName>
    </recommendedName>
</protein>
<dbReference type="AlphaFoldDB" id="A0A919SYG7"/>
<reference evidence="2" key="1">
    <citation type="submission" date="2021-03" db="EMBL/GenBank/DDBJ databases">
        <title>Whole genome shotgun sequence of Actinoplanes consettensis NBRC 14913.</title>
        <authorList>
            <person name="Komaki H."/>
            <person name="Tamura T."/>
        </authorList>
    </citation>
    <scope>NUCLEOTIDE SEQUENCE</scope>
    <source>
        <strain evidence="2">NBRC 14913</strain>
    </source>
</reference>
<keyword evidence="3" id="KW-1185">Reference proteome</keyword>
<sequence length="137" mass="14402">MIYTGYSAMSVDVQHGVATVTIDNPPLNLLDGQLIADLRRFAAQVRTDRTAQVIIFDSADPQFFIAHGDMHFLTGAAPMDAGDDLPPGTNVVQAINEEIRSLPQVTIGKIAGLVRGGGNDSSSAPNSPTPSWPSATA</sequence>
<evidence type="ECO:0008006" key="4">
    <source>
        <dbReference type="Google" id="ProtNLM"/>
    </source>
</evidence>
<dbReference type="EMBL" id="BOQP01000041">
    <property type="protein sequence ID" value="GIM80029.1"/>
    <property type="molecule type" value="Genomic_DNA"/>
</dbReference>
<feature type="region of interest" description="Disordered" evidence="1">
    <location>
        <begin position="116"/>
        <end position="137"/>
    </location>
</feature>
<dbReference type="RefSeq" id="WP_244876485.1">
    <property type="nucleotide sequence ID" value="NZ_BAAATW010000007.1"/>
</dbReference>
<dbReference type="Gene3D" id="3.90.226.10">
    <property type="entry name" value="2-enoyl-CoA Hydratase, Chain A, domain 1"/>
    <property type="match status" value="1"/>
</dbReference>
<accession>A0A919SYG7</accession>
<organism evidence="2 3">
    <name type="scientific">Winogradskya consettensis</name>
    <dbReference type="NCBI Taxonomy" id="113560"/>
    <lineage>
        <taxon>Bacteria</taxon>
        <taxon>Bacillati</taxon>
        <taxon>Actinomycetota</taxon>
        <taxon>Actinomycetes</taxon>
        <taxon>Micromonosporales</taxon>
        <taxon>Micromonosporaceae</taxon>
        <taxon>Winogradskya</taxon>
    </lineage>
</organism>
<name>A0A919SYG7_9ACTN</name>
<gene>
    <name evidence="2" type="ORF">Aco04nite_68530</name>
</gene>
<dbReference type="CDD" id="cd06558">
    <property type="entry name" value="crotonase-like"/>
    <property type="match status" value="1"/>
</dbReference>
<dbReference type="Proteomes" id="UP000680865">
    <property type="component" value="Unassembled WGS sequence"/>
</dbReference>
<comment type="caution">
    <text evidence="2">The sequence shown here is derived from an EMBL/GenBank/DDBJ whole genome shotgun (WGS) entry which is preliminary data.</text>
</comment>
<proteinExistence type="predicted"/>
<evidence type="ECO:0000313" key="2">
    <source>
        <dbReference type="EMBL" id="GIM80029.1"/>
    </source>
</evidence>
<dbReference type="SUPFAM" id="SSF52096">
    <property type="entry name" value="ClpP/crotonase"/>
    <property type="match status" value="1"/>
</dbReference>
<evidence type="ECO:0000313" key="3">
    <source>
        <dbReference type="Proteomes" id="UP000680865"/>
    </source>
</evidence>
<dbReference type="InterPro" id="IPR029045">
    <property type="entry name" value="ClpP/crotonase-like_dom_sf"/>
</dbReference>
<evidence type="ECO:0000256" key="1">
    <source>
        <dbReference type="SAM" id="MobiDB-lite"/>
    </source>
</evidence>
<dbReference type="InterPro" id="IPR001753">
    <property type="entry name" value="Enoyl-CoA_hydra/iso"/>
</dbReference>
<dbReference type="Pfam" id="PF00378">
    <property type="entry name" value="ECH_1"/>
    <property type="match status" value="1"/>
</dbReference>
<dbReference type="GO" id="GO:0003824">
    <property type="term" value="F:catalytic activity"/>
    <property type="evidence" value="ECO:0007669"/>
    <property type="project" value="UniProtKB-ARBA"/>
</dbReference>